<organism evidence="1 2">
    <name type="scientific">Micromonospora andamanensis</name>
    <dbReference type="NCBI Taxonomy" id="1287068"/>
    <lineage>
        <taxon>Bacteria</taxon>
        <taxon>Bacillati</taxon>
        <taxon>Actinomycetota</taxon>
        <taxon>Actinomycetes</taxon>
        <taxon>Micromonosporales</taxon>
        <taxon>Micromonosporaceae</taxon>
        <taxon>Micromonospora</taxon>
    </lineage>
</organism>
<evidence type="ECO:0000313" key="2">
    <source>
        <dbReference type="Proteomes" id="UP000647017"/>
    </source>
</evidence>
<gene>
    <name evidence="1" type="ORF">Van01_30540</name>
</gene>
<evidence type="ECO:0000313" key="1">
    <source>
        <dbReference type="EMBL" id="GIJ09840.1"/>
    </source>
</evidence>
<comment type="caution">
    <text evidence="1">The sequence shown here is derived from an EMBL/GenBank/DDBJ whole genome shotgun (WGS) entry which is preliminary data.</text>
</comment>
<reference evidence="1 2" key="1">
    <citation type="submission" date="2021-01" db="EMBL/GenBank/DDBJ databases">
        <title>Whole genome shotgun sequence of Verrucosispora andamanensis NBRC 109075.</title>
        <authorList>
            <person name="Komaki H."/>
            <person name="Tamura T."/>
        </authorList>
    </citation>
    <scope>NUCLEOTIDE SEQUENCE [LARGE SCALE GENOMIC DNA]</scope>
    <source>
        <strain evidence="1 2">NBRC 109075</strain>
    </source>
</reference>
<proteinExistence type="predicted"/>
<sequence length="56" mass="5900">MRVRRARVNKGDVVSVGEVIVTLDNLSGAVQLPFLDGAAIFPALVATFADEVETNG</sequence>
<dbReference type="Proteomes" id="UP000647017">
    <property type="component" value="Unassembled WGS sequence"/>
</dbReference>
<dbReference type="EMBL" id="BOOZ01000015">
    <property type="protein sequence ID" value="GIJ09840.1"/>
    <property type="molecule type" value="Genomic_DNA"/>
</dbReference>
<keyword evidence="2" id="KW-1185">Reference proteome</keyword>
<protein>
    <recommendedName>
        <fullName evidence="3">Lipoyl-binding domain-containing protein</fullName>
    </recommendedName>
</protein>
<accession>A0ABQ4HW08</accession>
<evidence type="ECO:0008006" key="3">
    <source>
        <dbReference type="Google" id="ProtNLM"/>
    </source>
</evidence>
<name>A0ABQ4HW08_9ACTN</name>